<dbReference type="PROSITE" id="PS50013">
    <property type="entry name" value="CHROMO_2"/>
    <property type="match status" value="1"/>
</dbReference>
<protein>
    <recommendedName>
        <fullName evidence="2">Chromo domain-containing protein</fullName>
    </recommendedName>
</protein>
<feature type="compositionally biased region" description="Basic and acidic residues" evidence="1">
    <location>
        <begin position="148"/>
        <end position="158"/>
    </location>
</feature>
<keyword evidence="4" id="KW-1185">Reference proteome</keyword>
<dbReference type="Pfam" id="PF00385">
    <property type="entry name" value="Chromo"/>
    <property type="match status" value="1"/>
</dbReference>
<feature type="compositionally biased region" description="Basic residues" evidence="1">
    <location>
        <begin position="399"/>
        <end position="411"/>
    </location>
</feature>
<feature type="compositionally biased region" description="Basic and acidic residues" evidence="1">
    <location>
        <begin position="215"/>
        <end position="229"/>
    </location>
</feature>
<feature type="compositionally biased region" description="Basic and acidic residues" evidence="1">
    <location>
        <begin position="243"/>
        <end position="253"/>
    </location>
</feature>
<feature type="compositionally biased region" description="Polar residues" evidence="1">
    <location>
        <begin position="191"/>
        <end position="206"/>
    </location>
</feature>
<dbReference type="InterPro" id="IPR023780">
    <property type="entry name" value="Chromo_domain"/>
</dbReference>
<reference evidence="4" key="1">
    <citation type="submission" date="2022-10" db="EMBL/GenBank/DDBJ databases">
        <title>Genome assembly of Pristionchus species.</title>
        <authorList>
            <person name="Yoshida K."/>
            <person name="Sommer R.J."/>
        </authorList>
    </citation>
    <scope>NUCLEOTIDE SEQUENCE [LARGE SCALE GENOMIC DNA]</scope>
    <source>
        <strain evidence="4">RS5460</strain>
    </source>
</reference>
<feature type="compositionally biased region" description="Basic and acidic residues" evidence="1">
    <location>
        <begin position="389"/>
        <end position="398"/>
    </location>
</feature>
<feature type="region of interest" description="Disordered" evidence="1">
    <location>
        <begin position="14"/>
        <end position="37"/>
    </location>
</feature>
<comment type="caution">
    <text evidence="3">The sequence shown here is derived from an EMBL/GenBank/DDBJ whole genome shotgun (WGS) entry which is preliminary data.</text>
</comment>
<feature type="domain" description="Chromo" evidence="2">
    <location>
        <begin position="58"/>
        <end position="117"/>
    </location>
</feature>
<evidence type="ECO:0000313" key="3">
    <source>
        <dbReference type="EMBL" id="GMR49201.1"/>
    </source>
</evidence>
<dbReference type="SUPFAM" id="SSF54160">
    <property type="entry name" value="Chromo domain-like"/>
    <property type="match status" value="1"/>
</dbReference>
<feature type="compositionally biased region" description="Basic and acidic residues" evidence="1">
    <location>
        <begin position="166"/>
        <end position="184"/>
    </location>
</feature>
<evidence type="ECO:0000313" key="4">
    <source>
        <dbReference type="Proteomes" id="UP001328107"/>
    </source>
</evidence>
<dbReference type="Proteomes" id="UP001328107">
    <property type="component" value="Unassembled WGS sequence"/>
</dbReference>
<dbReference type="InterPro" id="IPR016197">
    <property type="entry name" value="Chromo-like_dom_sf"/>
</dbReference>
<dbReference type="EMBL" id="BTRK01000004">
    <property type="protein sequence ID" value="GMR49201.1"/>
    <property type="molecule type" value="Genomic_DNA"/>
</dbReference>
<name>A0AAN5I338_9BILA</name>
<dbReference type="AlphaFoldDB" id="A0AAN5I338"/>
<dbReference type="SMART" id="SM00298">
    <property type="entry name" value="CHROMO"/>
    <property type="match status" value="1"/>
</dbReference>
<gene>
    <name evidence="3" type="ORF">PMAYCL1PPCAC_19396</name>
</gene>
<accession>A0AAN5I338</accession>
<feature type="non-terminal residue" evidence="3">
    <location>
        <position position="411"/>
    </location>
</feature>
<feature type="compositionally biased region" description="Polar residues" evidence="1">
    <location>
        <begin position="135"/>
        <end position="147"/>
    </location>
</feature>
<sequence>MAWLAGGGHLKPKTPVRVERLSGSDEYEESDQEPEQKQQIFHVRKIVSHMKLNKGEVYKQARYLNHTFDINSMEDSKMDYAFKVRWRGFEEDEDTWEPIENFNANFEKKIRKYCKKKGIPIPDNLHELLMPMSDTEGNTSGSEIPTDTSRRNTDERPPKMPTNRPQMEEKKEKMREKQKMRSRDLLGGLSRSPSPQKSSNNENNMSFDPLFDSSGDEKKKRAKREKGDESETIVSGTQGKKNRTIDSDDAQRKEIKKKKIKSSEGKTGRNSLLSDDTDNDKEAEEKRKKNDRAELARMAAEHIKKLEEEEKRKKERKQAKLEKEKRKSDESDKQNKEFTSPSERMDETMTSDDGTPYSDKPTPPNPVRWAPTPAALLETPESPPMESNRMSHHELEMMKRKRKREEKKKEK</sequence>
<feature type="region of interest" description="Disordered" evidence="1">
    <location>
        <begin position="131"/>
        <end position="411"/>
    </location>
</feature>
<evidence type="ECO:0000259" key="2">
    <source>
        <dbReference type="PROSITE" id="PS50013"/>
    </source>
</evidence>
<proteinExistence type="predicted"/>
<dbReference type="InterPro" id="IPR000953">
    <property type="entry name" value="Chromo/chromo_shadow_dom"/>
</dbReference>
<organism evidence="3 4">
    <name type="scientific">Pristionchus mayeri</name>
    <dbReference type="NCBI Taxonomy" id="1317129"/>
    <lineage>
        <taxon>Eukaryota</taxon>
        <taxon>Metazoa</taxon>
        <taxon>Ecdysozoa</taxon>
        <taxon>Nematoda</taxon>
        <taxon>Chromadorea</taxon>
        <taxon>Rhabditida</taxon>
        <taxon>Rhabditina</taxon>
        <taxon>Diplogasteromorpha</taxon>
        <taxon>Diplogasteroidea</taxon>
        <taxon>Neodiplogasteridae</taxon>
        <taxon>Pristionchus</taxon>
    </lineage>
</organism>
<dbReference type="Gene3D" id="2.40.50.40">
    <property type="match status" value="1"/>
</dbReference>
<evidence type="ECO:0000256" key="1">
    <source>
        <dbReference type="SAM" id="MobiDB-lite"/>
    </source>
</evidence>
<feature type="compositionally biased region" description="Basic and acidic residues" evidence="1">
    <location>
        <begin position="283"/>
        <end position="336"/>
    </location>
</feature>